<sequence length="116" mass="13102">MTTFKQEWTLEAALKILQHPTVDSQIWASAVEWLLIYGPPEIQELLTQASTHATGERFPHLKPQRYGPDGSPCYDLAELAQALGISEEEARMQLLEKEIKHGIQHGFSEDDTTTLQ</sequence>
<evidence type="ECO:0000313" key="1">
    <source>
        <dbReference type="EMBL" id="ADW18134.1"/>
    </source>
</evidence>
<dbReference type="EMBL" id="CP002364">
    <property type="protein sequence ID" value="ADW18134.1"/>
    <property type="molecule type" value="Genomic_DNA"/>
</dbReference>
<accession>A0A7U3YMJ1</accession>
<dbReference type="AlphaFoldDB" id="A0A7U3YMJ1"/>
<gene>
    <name evidence="1" type="ordered locus">Despr_1986</name>
</gene>
<dbReference type="Proteomes" id="UP000006365">
    <property type="component" value="Chromosome"/>
</dbReference>
<protein>
    <submittedName>
        <fullName evidence="1">Uncharacterized protein</fullName>
    </submittedName>
</protein>
<proteinExistence type="predicted"/>
<dbReference type="KEGG" id="dpr:Despr_1986"/>
<name>A0A7U3YMJ1_DESPD</name>
<keyword evidence="2" id="KW-1185">Reference proteome</keyword>
<organism evidence="1 2">
    <name type="scientific">Desulfobulbus propionicus (strain ATCC 33891 / DSM 2032 / VKM B-1956 / 1pr3)</name>
    <dbReference type="NCBI Taxonomy" id="577650"/>
    <lineage>
        <taxon>Bacteria</taxon>
        <taxon>Pseudomonadati</taxon>
        <taxon>Thermodesulfobacteriota</taxon>
        <taxon>Desulfobulbia</taxon>
        <taxon>Desulfobulbales</taxon>
        <taxon>Desulfobulbaceae</taxon>
        <taxon>Desulfobulbus</taxon>
    </lineage>
</organism>
<reference evidence="1 2" key="1">
    <citation type="journal article" date="2011" name="Stand. Genomic Sci.">
        <title>Complete genome sequence of Desulfobulbus propionicus type strain (1pr3).</title>
        <authorList>
            <person name="Pagani I."/>
            <person name="Lapidus A."/>
            <person name="Nolan M."/>
            <person name="Lucas S."/>
            <person name="Hammon N."/>
            <person name="Deshpande S."/>
            <person name="Cheng J.F."/>
            <person name="Chertkov O."/>
            <person name="Davenport K."/>
            <person name="Tapia R."/>
            <person name="Han C."/>
            <person name="Goodwin L."/>
            <person name="Pitluck S."/>
            <person name="Liolios K."/>
            <person name="Mavromatis K."/>
            <person name="Ivanova N."/>
            <person name="Mikhailova N."/>
            <person name="Pati A."/>
            <person name="Chen A."/>
            <person name="Palaniappan K."/>
            <person name="Land M."/>
            <person name="Hauser L."/>
            <person name="Chang Y.J."/>
            <person name="Jeffries C.D."/>
            <person name="Detter J.C."/>
            <person name="Brambilla E."/>
            <person name="Kannan K.P."/>
            <person name="Djao O.D."/>
            <person name="Rohde M."/>
            <person name="Pukall R."/>
            <person name="Spring S."/>
            <person name="Goker M."/>
            <person name="Sikorski J."/>
            <person name="Woyke T."/>
            <person name="Bristow J."/>
            <person name="Eisen J.A."/>
            <person name="Markowitz V."/>
            <person name="Hugenholtz P."/>
            <person name="Kyrpides N.C."/>
            <person name="Klenk H.P."/>
        </authorList>
    </citation>
    <scope>NUCLEOTIDE SEQUENCE [LARGE SCALE GENOMIC DNA]</scope>
    <source>
        <strain evidence="2">ATCC 33891 / DSM 2032 / 1pr3</strain>
    </source>
</reference>
<evidence type="ECO:0000313" key="2">
    <source>
        <dbReference type="Proteomes" id="UP000006365"/>
    </source>
</evidence>
<dbReference type="RefSeq" id="WP_015724674.1">
    <property type="nucleotide sequence ID" value="NC_014972.1"/>
</dbReference>